<feature type="region of interest" description="Disordered" evidence="3">
    <location>
        <begin position="26"/>
        <end position="47"/>
    </location>
</feature>
<feature type="compositionally biased region" description="Polar residues" evidence="3">
    <location>
        <begin position="30"/>
        <end position="47"/>
    </location>
</feature>
<evidence type="ECO:0000256" key="2">
    <source>
        <dbReference type="ARBA" id="ARBA00022737"/>
    </source>
</evidence>
<dbReference type="Gene3D" id="2.120.10.80">
    <property type="entry name" value="Kelch-type beta propeller"/>
    <property type="match status" value="1"/>
</dbReference>
<dbReference type="RefSeq" id="XP_005777613.1">
    <property type="nucleotide sequence ID" value="XM_005777556.1"/>
</dbReference>
<evidence type="ECO:0008006" key="7">
    <source>
        <dbReference type="Google" id="ProtNLM"/>
    </source>
</evidence>
<name>A0A0D3JNU9_EMIH1</name>
<evidence type="ECO:0000256" key="4">
    <source>
        <dbReference type="SAM" id="SignalP"/>
    </source>
</evidence>
<evidence type="ECO:0000256" key="1">
    <source>
        <dbReference type="ARBA" id="ARBA00022441"/>
    </source>
</evidence>
<dbReference type="AlphaFoldDB" id="A0A0D3JNU9"/>
<feature type="chain" id="PRO_5044267584" description="Galactose oxidase" evidence="4">
    <location>
        <begin position="18"/>
        <end position="350"/>
    </location>
</feature>
<dbReference type="KEGG" id="ehx:EMIHUDRAFT_206342"/>
<keyword evidence="2" id="KW-0677">Repeat</keyword>
<dbReference type="PANTHER" id="PTHR46093:SF18">
    <property type="entry name" value="FIBRONECTIN TYPE-III DOMAIN-CONTAINING PROTEIN"/>
    <property type="match status" value="1"/>
</dbReference>
<dbReference type="InterPro" id="IPR015915">
    <property type="entry name" value="Kelch-typ_b-propeller"/>
</dbReference>
<keyword evidence="6" id="KW-1185">Reference proteome</keyword>
<evidence type="ECO:0000313" key="6">
    <source>
        <dbReference type="Proteomes" id="UP000013827"/>
    </source>
</evidence>
<dbReference type="PaxDb" id="2903-EOD25184"/>
<dbReference type="Proteomes" id="UP000013827">
    <property type="component" value="Unassembled WGS sequence"/>
</dbReference>
<protein>
    <recommendedName>
        <fullName evidence="7">Galactose oxidase</fullName>
    </recommendedName>
</protein>
<accession>A0A0D3JNU9</accession>
<evidence type="ECO:0000256" key="3">
    <source>
        <dbReference type="SAM" id="MobiDB-lite"/>
    </source>
</evidence>
<dbReference type="HOGENOM" id="CLU_901464_0_0_1"/>
<proteinExistence type="predicted"/>
<feature type="signal peptide" evidence="4">
    <location>
        <begin position="1"/>
        <end position="17"/>
    </location>
</feature>
<reference evidence="6" key="1">
    <citation type="journal article" date="2013" name="Nature">
        <title>Pan genome of the phytoplankton Emiliania underpins its global distribution.</title>
        <authorList>
            <person name="Read B.A."/>
            <person name="Kegel J."/>
            <person name="Klute M.J."/>
            <person name="Kuo A."/>
            <person name="Lefebvre S.C."/>
            <person name="Maumus F."/>
            <person name="Mayer C."/>
            <person name="Miller J."/>
            <person name="Monier A."/>
            <person name="Salamov A."/>
            <person name="Young J."/>
            <person name="Aguilar M."/>
            <person name="Claverie J.M."/>
            <person name="Frickenhaus S."/>
            <person name="Gonzalez K."/>
            <person name="Herman E.K."/>
            <person name="Lin Y.C."/>
            <person name="Napier J."/>
            <person name="Ogata H."/>
            <person name="Sarno A.F."/>
            <person name="Shmutz J."/>
            <person name="Schroeder D."/>
            <person name="de Vargas C."/>
            <person name="Verret F."/>
            <person name="von Dassow P."/>
            <person name="Valentin K."/>
            <person name="Van de Peer Y."/>
            <person name="Wheeler G."/>
            <person name="Dacks J.B."/>
            <person name="Delwiche C.F."/>
            <person name="Dyhrman S.T."/>
            <person name="Glockner G."/>
            <person name="John U."/>
            <person name="Richards T."/>
            <person name="Worden A.Z."/>
            <person name="Zhang X."/>
            <person name="Grigoriev I.V."/>
            <person name="Allen A.E."/>
            <person name="Bidle K."/>
            <person name="Borodovsky M."/>
            <person name="Bowler C."/>
            <person name="Brownlee C."/>
            <person name="Cock J.M."/>
            <person name="Elias M."/>
            <person name="Gladyshev V.N."/>
            <person name="Groth M."/>
            <person name="Guda C."/>
            <person name="Hadaegh A."/>
            <person name="Iglesias-Rodriguez M.D."/>
            <person name="Jenkins J."/>
            <person name="Jones B.M."/>
            <person name="Lawson T."/>
            <person name="Leese F."/>
            <person name="Lindquist E."/>
            <person name="Lobanov A."/>
            <person name="Lomsadze A."/>
            <person name="Malik S.B."/>
            <person name="Marsh M.E."/>
            <person name="Mackinder L."/>
            <person name="Mock T."/>
            <person name="Mueller-Roeber B."/>
            <person name="Pagarete A."/>
            <person name="Parker M."/>
            <person name="Probert I."/>
            <person name="Quesneville H."/>
            <person name="Raines C."/>
            <person name="Rensing S.A."/>
            <person name="Riano-Pachon D.M."/>
            <person name="Richier S."/>
            <person name="Rokitta S."/>
            <person name="Shiraiwa Y."/>
            <person name="Soanes D.M."/>
            <person name="van der Giezen M."/>
            <person name="Wahlund T.M."/>
            <person name="Williams B."/>
            <person name="Wilson W."/>
            <person name="Wolfe G."/>
            <person name="Wurch L.L."/>
        </authorList>
    </citation>
    <scope>NUCLEOTIDE SEQUENCE</scope>
</reference>
<keyword evidence="4" id="KW-0732">Signal</keyword>
<dbReference type="EnsemblProtists" id="EOD25184">
    <property type="protein sequence ID" value="EOD25184"/>
    <property type="gene ID" value="EMIHUDRAFT_206342"/>
</dbReference>
<dbReference type="PANTHER" id="PTHR46093">
    <property type="entry name" value="ACYL-COA-BINDING DOMAIN-CONTAINING PROTEIN 5"/>
    <property type="match status" value="1"/>
</dbReference>
<evidence type="ECO:0000313" key="5">
    <source>
        <dbReference type="EnsemblProtists" id="EOD25184"/>
    </source>
</evidence>
<reference evidence="5" key="2">
    <citation type="submission" date="2024-10" db="UniProtKB">
        <authorList>
            <consortium name="EnsemblProtists"/>
        </authorList>
    </citation>
    <scope>IDENTIFICATION</scope>
</reference>
<dbReference type="Pfam" id="PF24681">
    <property type="entry name" value="Kelch_KLHDC2_KLHL20_DRC7"/>
    <property type="match status" value="1"/>
</dbReference>
<sequence length="350" mass="36743">MSAFLLSVTMQASLTASWQPVPADDAWQRTARTSSPPRSGPTASADQAGNVWLFGGYAEPEGKPRHVVNDLLRYDGGSGWQQLQEPIDVTLKGGRVRDNRPGPRLATASCVVGDEMLVFGGWDPQTPGTGGVILDDVWSLSLAKQTWRRLAAPMPGGPASRHVVCNVGGTVILHTFRCLDSVLVWDAASETLKEQPTSGTPPSSRGLHVAAAADGHTLVVFGSALAEDMVNDAFALDTRVVGALAAESGPVRAPARALRHCRAGAASWFAAAQRRAARGLVPDERVWALTLDDSGGGEWSLLLGEDAPNAPGPRNAATLSPVGSGGLLLHGGWRPFVSTYGDSHVLKVEA</sequence>
<dbReference type="SUPFAM" id="SSF117281">
    <property type="entry name" value="Kelch motif"/>
    <property type="match status" value="1"/>
</dbReference>
<dbReference type="GeneID" id="17270730"/>
<keyword evidence="1" id="KW-0880">Kelch repeat</keyword>
<organism evidence="5 6">
    <name type="scientific">Emiliania huxleyi (strain CCMP1516)</name>
    <dbReference type="NCBI Taxonomy" id="280463"/>
    <lineage>
        <taxon>Eukaryota</taxon>
        <taxon>Haptista</taxon>
        <taxon>Haptophyta</taxon>
        <taxon>Prymnesiophyceae</taxon>
        <taxon>Isochrysidales</taxon>
        <taxon>Noelaerhabdaceae</taxon>
        <taxon>Emiliania</taxon>
    </lineage>
</organism>